<sequence>MVLENFSFSTQSFSFRNDSNNFSDLIKLNDKDDEPWFEENIDDNFIGINTELSSLSSITTTTSAYSSCSESSNLIASSCSDYEDLMDYSDSNLFIQQIYHYIDLYYHAKNCFVSEQVSNCPNLRENKKFWDLLFTKLNENDSKQDFFVCLSKILLSITTLENELVKHLDQSIVFESEFVINLAFLLYENAERLVNSTSNLVFEIEINNENTFEKTLNSLIQKYIPKYISCLLNDSNSGRKWIEFFKSLLETEYYESFFLDQGKSVENYYQYDNYVDTEIFLSNPVILNEFQEFKNSNPISQSYKVLASNLDHLRLISNDPTNDFETDSELFGRFKHDRSKLFSYFSASYYTMGLFDLKKTIFENTLEYLYESKYLKEEHTKMFKKDCVLNEWKLKMIDSLKMTHEDFYNLFEVNRPKQSIKKSKWDFETTEVNLIERSPDIKKTEKSFYDEIIERIGNLNTSIMFNNYFNSVQDTCQEYSCDEISPNKERKYENNQSNRSWTVAPKLFSKNTINKCCSTELQKRFEEFPESRNRSEPRPIGSKPASMFTISNSNQTRNRINNSNRYVCLNTNSSRVKASTNTLCMDNLKSVWKLENDLSPFVTYENFNMSEYLLPKTSPIKISPIRVDLEKRSNYAQEKVEPIKNKKYSVAPIGLIGKKFQKSNYTTKSPPNSEFNPYQKKRNVYSYERNYNGNQNYSINEKNFKIRY</sequence>
<evidence type="ECO:0000313" key="3">
    <source>
        <dbReference type="Proteomes" id="UP000663879"/>
    </source>
</evidence>
<keyword evidence="3" id="KW-1185">Reference proteome</keyword>
<dbReference type="Proteomes" id="UP000663879">
    <property type="component" value="Unassembled WGS sequence"/>
</dbReference>
<evidence type="ECO:0000256" key="1">
    <source>
        <dbReference type="SAM" id="MobiDB-lite"/>
    </source>
</evidence>
<comment type="caution">
    <text evidence="2">The sequence shown here is derived from an EMBL/GenBank/DDBJ whole genome shotgun (WGS) entry which is preliminary data.</text>
</comment>
<protein>
    <submittedName>
        <fullName evidence="2">Uncharacterized protein</fullName>
    </submittedName>
</protein>
<dbReference type="EMBL" id="CAJNOC010000110">
    <property type="protein sequence ID" value="CAF0715911.1"/>
    <property type="molecule type" value="Genomic_DNA"/>
</dbReference>
<feature type="region of interest" description="Disordered" evidence="1">
    <location>
        <begin position="527"/>
        <end position="547"/>
    </location>
</feature>
<accession>A0A813M550</accession>
<name>A0A813M550_9BILA</name>
<gene>
    <name evidence="2" type="ORF">OXX778_LOCUS1638</name>
</gene>
<organism evidence="2 3">
    <name type="scientific">Brachionus calyciflorus</name>
    <dbReference type="NCBI Taxonomy" id="104777"/>
    <lineage>
        <taxon>Eukaryota</taxon>
        <taxon>Metazoa</taxon>
        <taxon>Spiralia</taxon>
        <taxon>Gnathifera</taxon>
        <taxon>Rotifera</taxon>
        <taxon>Eurotatoria</taxon>
        <taxon>Monogononta</taxon>
        <taxon>Pseudotrocha</taxon>
        <taxon>Ploima</taxon>
        <taxon>Brachionidae</taxon>
        <taxon>Brachionus</taxon>
    </lineage>
</organism>
<dbReference type="AlphaFoldDB" id="A0A813M550"/>
<reference evidence="2" key="1">
    <citation type="submission" date="2021-02" db="EMBL/GenBank/DDBJ databases">
        <authorList>
            <person name="Nowell W R."/>
        </authorList>
    </citation>
    <scope>NUCLEOTIDE SEQUENCE</scope>
    <source>
        <strain evidence="2">Ploen Becks lab</strain>
    </source>
</reference>
<feature type="compositionally biased region" description="Basic and acidic residues" evidence="1">
    <location>
        <begin position="527"/>
        <end position="537"/>
    </location>
</feature>
<evidence type="ECO:0000313" key="2">
    <source>
        <dbReference type="EMBL" id="CAF0715911.1"/>
    </source>
</evidence>
<proteinExistence type="predicted"/>
<dbReference type="OrthoDB" id="10544118at2759"/>